<feature type="transmembrane region" description="Helical" evidence="1">
    <location>
        <begin position="150"/>
        <end position="168"/>
    </location>
</feature>
<feature type="transmembrane region" description="Helical" evidence="1">
    <location>
        <begin position="235"/>
        <end position="251"/>
    </location>
</feature>
<evidence type="ECO:0000313" key="4">
    <source>
        <dbReference type="Proteomes" id="UP001589858"/>
    </source>
</evidence>
<dbReference type="InterPro" id="IPR050879">
    <property type="entry name" value="Acyltransferase_3"/>
</dbReference>
<dbReference type="PANTHER" id="PTHR23028">
    <property type="entry name" value="ACETYLTRANSFERASE"/>
    <property type="match status" value="1"/>
</dbReference>
<dbReference type="InterPro" id="IPR002656">
    <property type="entry name" value="Acyl_transf_3_dom"/>
</dbReference>
<feature type="transmembrane region" description="Helical" evidence="1">
    <location>
        <begin position="53"/>
        <end position="72"/>
    </location>
</feature>
<keyword evidence="1" id="KW-0812">Transmembrane</keyword>
<accession>A0ABV6SA70</accession>
<evidence type="ECO:0000256" key="1">
    <source>
        <dbReference type="SAM" id="Phobius"/>
    </source>
</evidence>
<organism evidence="3 4">
    <name type="scientific">Novosphingobium clariflavum</name>
    <dbReference type="NCBI Taxonomy" id="2029884"/>
    <lineage>
        <taxon>Bacteria</taxon>
        <taxon>Pseudomonadati</taxon>
        <taxon>Pseudomonadota</taxon>
        <taxon>Alphaproteobacteria</taxon>
        <taxon>Sphingomonadales</taxon>
        <taxon>Sphingomonadaceae</taxon>
        <taxon>Novosphingobium</taxon>
    </lineage>
</organism>
<keyword evidence="4" id="KW-1185">Reference proteome</keyword>
<keyword evidence="3" id="KW-0012">Acyltransferase</keyword>
<dbReference type="RefSeq" id="WP_267218863.1">
    <property type="nucleotide sequence ID" value="NZ_JAPCWC010000002.1"/>
</dbReference>
<evidence type="ECO:0000313" key="3">
    <source>
        <dbReference type="EMBL" id="MFC0686149.1"/>
    </source>
</evidence>
<feature type="transmembrane region" description="Helical" evidence="1">
    <location>
        <begin position="92"/>
        <end position="111"/>
    </location>
</feature>
<comment type="caution">
    <text evidence="3">The sequence shown here is derived from an EMBL/GenBank/DDBJ whole genome shotgun (WGS) entry which is preliminary data.</text>
</comment>
<reference evidence="3 4" key="1">
    <citation type="submission" date="2024-09" db="EMBL/GenBank/DDBJ databases">
        <authorList>
            <person name="Sun Q."/>
            <person name="Mori K."/>
        </authorList>
    </citation>
    <scope>NUCLEOTIDE SEQUENCE [LARGE SCALE GENOMIC DNA]</scope>
    <source>
        <strain evidence="3 4">CICC 11035S</strain>
    </source>
</reference>
<protein>
    <submittedName>
        <fullName evidence="3">Acyltransferase family protein</fullName>
        <ecNumber evidence="3">2.3.-.-</ecNumber>
    </submittedName>
</protein>
<dbReference type="GO" id="GO:0016746">
    <property type="term" value="F:acyltransferase activity"/>
    <property type="evidence" value="ECO:0007669"/>
    <property type="project" value="UniProtKB-KW"/>
</dbReference>
<keyword evidence="3" id="KW-0808">Transferase</keyword>
<feature type="transmembrane region" description="Helical" evidence="1">
    <location>
        <begin position="288"/>
        <end position="307"/>
    </location>
</feature>
<dbReference type="EMBL" id="JBHLTM010000061">
    <property type="protein sequence ID" value="MFC0686149.1"/>
    <property type="molecule type" value="Genomic_DNA"/>
</dbReference>
<feature type="transmembrane region" description="Helical" evidence="1">
    <location>
        <begin position="173"/>
        <end position="191"/>
    </location>
</feature>
<name>A0ABV6SA70_9SPHN</name>
<dbReference type="PANTHER" id="PTHR23028:SF134">
    <property type="entry name" value="PUTATIVE (AFU_ORTHOLOGUE AFUA_4G08520)-RELATED"/>
    <property type="match status" value="1"/>
</dbReference>
<sequence length="370" mass="40800">MNGPASVSDAARAWQGPRPPWHGRYVTLDGMRGIAALAVALFHFNISQAPHGYVAVDFFFALSGFVLATSYLPRWQAGMGTGEFMLKRLVRLYPLFLVGVALTTVVGLARLHSGGDTSLSLRTILISTGINAAMLPSPLTNTLFPLNVPAWSLFYELVANFLMIVLLFRLPRVGIALVCALSAWWFVPAVVDNGSGNIGAVWHEWPIALARTLYSFGIGMLIARMPQPEHRPSSWVGVACLVAIAAMLMADPQFLSATAYDLACALLVSPLLVWCGSRFEPSRRFARIAWFVGEVSFALYAVHWAVIEPMRYFKDDLHYNAVLMAFVFLGACLAIAWLCVRWIDVPARTLLSGVLRRREKAQRLRHAALP</sequence>
<gene>
    <name evidence="3" type="ORF">ACFFF8_16265</name>
</gene>
<dbReference type="EC" id="2.3.-.-" evidence="3"/>
<keyword evidence="1" id="KW-1133">Transmembrane helix</keyword>
<dbReference type="Pfam" id="PF01757">
    <property type="entry name" value="Acyl_transf_3"/>
    <property type="match status" value="1"/>
</dbReference>
<keyword evidence="1" id="KW-0472">Membrane</keyword>
<evidence type="ECO:0000259" key="2">
    <source>
        <dbReference type="Pfam" id="PF01757"/>
    </source>
</evidence>
<feature type="transmembrane region" description="Helical" evidence="1">
    <location>
        <begin position="319"/>
        <end position="340"/>
    </location>
</feature>
<feature type="domain" description="Acyltransferase 3" evidence="2">
    <location>
        <begin position="27"/>
        <end position="340"/>
    </location>
</feature>
<proteinExistence type="predicted"/>
<dbReference type="Proteomes" id="UP001589858">
    <property type="component" value="Unassembled WGS sequence"/>
</dbReference>
<feature type="transmembrane region" description="Helical" evidence="1">
    <location>
        <begin position="203"/>
        <end position="223"/>
    </location>
</feature>
<feature type="transmembrane region" description="Helical" evidence="1">
    <location>
        <begin position="257"/>
        <end position="276"/>
    </location>
</feature>